<sequence>MCFLADLLVLTSASDSGSQLPFTQGCLLSLFHSLGFHPHASERRVPSLTASTVRLSLWFEASACLDHMTPLLPPLAIR</sequence>
<dbReference type="EMBL" id="AKHW03000563">
    <property type="protein sequence ID" value="KYO45557.1"/>
    <property type="molecule type" value="Genomic_DNA"/>
</dbReference>
<proteinExistence type="predicted"/>
<organism evidence="1 2">
    <name type="scientific">Alligator mississippiensis</name>
    <name type="common">American alligator</name>
    <dbReference type="NCBI Taxonomy" id="8496"/>
    <lineage>
        <taxon>Eukaryota</taxon>
        <taxon>Metazoa</taxon>
        <taxon>Chordata</taxon>
        <taxon>Craniata</taxon>
        <taxon>Vertebrata</taxon>
        <taxon>Euteleostomi</taxon>
        <taxon>Archelosauria</taxon>
        <taxon>Archosauria</taxon>
        <taxon>Crocodylia</taxon>
        <taxon>Alligatoridae</taxon>
        <taxon>Alligatorinae</taxon>
        <taxon>Alligator</taxon>
    </lineage>
</organism>
<accession>A0A151P8Y5</accession>
<evidence type="ECO:0000313" key="2">
    <source>
        <dbReference type="Proteomes" id="UP000050525"/>
    </source>
</evidence>
<gene>
    <name evidence="1" type="ORF">Y1Q_0015196</name>
</gene>
<evidence type="ECO:0000313" key="1">
    <source>
        <dbReference type="EMBL" id="KYO45557.1"/>
    </source>
</evidence>
<dbReference type="Proteomes" id="UP000050525">
    <property type="component" value="Unassembled WGS sequence"/>
</dbReference>
<name>A0A151P8Y5_ALLMI</name>
<comment type="caution">
    <text evidence="1">The sequence shown here is derived from an EMBL/GenBank/DDBJ whole genome shotgun (WGS) entry which is preliminary data.</text>
</comment>
<keyword evidence="2" id="KW-1185">Reference proteome</keyword>
<protein>
    <submittedName>
        <fullName evidence="1">Uncharacterized protein</fullName>
    </submittedName>
</protein>
<reference evidence="1 2" key="1">
    <citation type="journal article" date="2012" name="Genome Biol.">
        <title>Sequencing three crocodilian genomes to illuminate the evolution of archosaurs and amniotes.</title>
        <authorList>
            <person name="St John J.A."/>
            <person name="Braun E.L."/>
            <person name="Isberg S.R."/>
            <person name="Miles L.G."/>
            <person name="Chong A.Y."/>
            <person name="Gongora J."/>
            <person name="Dalzell P."/>
            <person name="Moran C."/>
            <person name="Bed'hom B."/>
            <person name="Abzhanov A."/>
            <person name="Burgess S.C."/>
            <person name="Cooksey A.M."/>
            <person name="Castoe T.A."/>
            <person name="Crawford N.G."/>
            <person name="Densmore L.D."/>
            <person name="Drew J.C."/>
            <person name="Edwards S.V."/>
            <person name="Faircloth B.C."/>
            <person name="Fujita M.K."/>
            <person name="Greenwold M.J."/>
            <person name="Hoffmann F.G."/>
            <person name="Howard J.M."/>
            <person name="Iguchi T."/>
            <person name="Janes D.E."/>
            <person name="Khan S.Y."/>
            <person name="Kohno S."/>
            <person name="de Koning A.J."/>
            <person name="Lance S.L."/>
            <person name="McCarthy F.M."/>
            <person name="McCormack J.E."/>
            <person name="Merchant M.E."/>
            <person name="Peterson D.G."/>
            <person name="Pollock D.D."/>
            <person name="Pourmand N."/>
            <person name="Raney B.J."/>
            <person name="Roessler K.A."/>
            <person name="Sanford J.R."/>
            <person name="Sawyer R.H."/>
            <person name="Schmidt C.J."/>
            <person name="Triplett E.W."/>
            <person name="Tuberville T.D."/>
            <person name="Venegas-Anaya M."/>
            <person name="Howard J.T."/>
            <person name="Jarvis E.D."/>
            <person name="Guillette L.J.Jr."/>
            <person name="Glenn T.C."/>
            <person name="Green R.E."/>
            <person name="Ray D.A."/>
        </authorList>
    </citation>
    <scope>NUCLEOTIDE SEQUENCE [LARGE SCALE GENOMIC DNA]</scope>
    <source>
        <strain evidence="1">KSC_2009_1</strain>
    </source>
</reference>
<dbReference type="AlphaFoldDB" id="A0A151P8Y5"/>